<dbReference type="EMBL" id="JASSZA010000020">
    <property type="protein sequence ID" value="KAK2086568.1"/>
    <property type="molecule type" value="Genomic_DNA"/>
</dbReference>
<feature type="region of interest" description="Disordered" evidence="1">
    <location>
        <begin position="43"/>
        <end position="72"/>
    </location>
</feature>
<protein>
    <submittedName>
        <fullName evidence="2">Uncharacterized protein</fullName>
    </submittedName>
</protein>
<proteinExistence type="predicted"/>
<evidence type="ECO:0000256" key="1">
    <source>
        <dbReference type="SAM" id="MobiDB-lite"/>
    </source>
</evidence>
<keyword evidence="3" id="KW-1185">Reference proteome</keyword>
<gene>
    <name evidence="2" type="ORF">P7K49_035993</name>
</gene>
<reference evidence="2 3" key="1">
    <citation type="submission" date="2023-05" db="EMBL/GenBank/DDBJ databases">
        <title>B98-5 Cell Line De Novo Hybrid Assembly: An Optical Mapping Approach.</title>
        <authorList>
            <person name="Kananen K."/>
            <person name="Auerbach J.A."/>
            <person name="Kautto E."/>
            <person name="Blachly J.S."/>
        </authorList>
    </citation>
    <scope>NUCLEOTIDE SEQUENCE [LARGE SCALE GENOMIC DNA]</scope>
    <source>
        <strain evidence="2">B95-8</strain>
        <tissue evidence="2">Cell line</tissue>
    </source>
</reference>
<feature type="compositionally biased region" description="Basic residues" evidence="1">
    <location>
        <begin position="249"/>
        <end position="260"/>
    </location>
</feature>
<dbReference type="Proteomes" id="UP001266305">
    <property type="component" value="Unassembled WGS sequence"/>
</dbReference>
<feature type="compositionally biased region" description="Basic and acidic residues" evidence="1">
    <location>
        <begin position="48"/>
        <end position="62"/>
    </location>
</feature>
<comment type="caution">
    <text evidence="2">The sequence shown here is derived from an EMBL/GenBank/DDBJ whole genome shotgun (WGS) entry which is preliminary data.</text>
</comment>
<evidence type="ECO:0000313" key="2">
    <source>
        <dbReference type="EMBL" id="KAK2086568.1"/>
    </source>
</evidence>
<feature type="region of interest" description="Disordered" evidence="1">
    <location>
        <begin position="164"/>
        <end position="260"/>
    </location>
</feature>
<name>A0ABQ9TP86_SAGOE</name>
<accession>A0ABQ9TP86</accession>
<sequence length="349" mass="38134">MPKSSPILDPVPLWETSTPQYWDTLPCPRSPNCHPTHSAVVATGPASARERAESRLTAEGRSRAKGNTTFTQPSSYDLHKARATVGDKWRSVPTLWAGGRLFSPSTKRKLRLHRSESKTLEQRYRYAEREGFLRTEGGLHTTSHVAPLIEPPTEALRNTQRDAIRVSPRSTAAMTPSAILASPRDPNANPTRATRGGSPGGAKAKRSQLSHYPSEGQHDCPARQAPHRLGEEPPMQGKGGASQDPAATARRKCTASPRRRRSWAGLCEAEGPGTPSPELCSVRTAGPLLWRQIAGEGLCTRRPFPGGCLPPSSPRVRELDIGVAVVSTPPIGRPATRWQFWTWDVPKER</sequence>
<organism evidence="2 3">
    <name type="scientific">Saguinus oedipus</name>
    <name type="common">Cotton-top tamarin</name>
    <name type="synonym">Oedipomidas oedipus</name>
    <dbReference type="NCBI Taxonomy" id="9490"/>
    <lineage>
        <taxon>Eukaryota</taxon>
        <taxon>Metazoa</taxon>
        <taxon>Chordata</taxon>
        <taxon>Craniata</taxon>
        <taxon>Vertebrata</taxon>
        <taxon>Euteleostomi</taxon>
        <taxon>Mammalia</taxon>
        <taxon>Eutheria</taxon>
        <taxon>Euarchontoglires</taxon>
        <taxon>Primates</taxon>
        <taxon>Haplorrhini</taxon>
        <taxon>Platyrrhini</taxon>
        <taxon>Cebidae</taxon>
        <taxon>Callitrichinae</taxon>
        <taxon>Saguinus</taxon>
    </lineage>
</organism>
<evidence type="ECO:0000313" key="3">
    <source>
        <dbReference type="Proteomes" id="UP001266305"/>
    </source>
</evidence>